<organism evidence="1 2">
    <name type="scientific">Pyronema omphalodes (strain CBS 100304)</name>
    <name type="common">Pyronema confluens</name>
    <dbReference type="NCBI Taxonomy" id="1076935"/>
    <lineage>
        <taxon>Eukaryota</taxon>
        <taxon>Fungi</taxon>
        <taxon>Dikarya</taxon>
        <taxon>Ascomycota</taxon>
        <taxon>Pezizomycotina</taxon>
        <taxon>Pezizomycetes</taxon>
        <taxon>Pezizales</taxon>
        <taxon>Pyronemataceae</taxon>
        <taxon>Pyronema</taxon>
    </lineage>
</organism>
<sequence>MLIFLFSYSKKLRIKKN</sequence>
<proteinExistence type="predicted"/>
<name>U4L5F9_PYROM</name>
<dbReference type="Proteomes" id="UP000018144">
    <property type="component" value="Unassembled WGS sequence"/>
</dbReference>
<evidence type="ECO:0000313" key="1">
    <source>
        <dbReference type="EMBL" id="CCX12041.1"/>
    </source>
</evidence>
<evidence type="ECO:0000313" key="2">
    <source>
        <dbReference type="Proteomes" id="UP000018144"/>
    </source>
</evidence>
<dbReference type="AlphaFoldDB" id="U4L5F9"/>
<reference evidence="1 2" key="1">
    <citation type="journal article" date="2013" name="PLoS Genet.">
        <title>The genome and development-dependent transcriptomes of Pyronema confluens: a window into fungal evolution.</title>
        <authorList>
            <person name="Traeger S."/>
            <person name="Altegoer F."/>
            <person name="Freitag M."/>
            <person name="Gabaldon T."/>
            <person name="Kempken F."/>
            <person name="Kumar A."/>
            <person name="Marcet-Houben M."/>
            <person name="Poggeler S."/>
            <person name="Stajich J.E."/>
            <person name="Nowrousian M."/>
        </authorList>
    </citation>
    <scope>NUCLEOTIDE SEQUENCE [LARGE SCALE GENOMIC DNA]</scope>
    <source>
        <strain evidence="2">CBS 100304</strain>
        <tissue evidence="1">Vegetative mycelium</tissue>
    </source>
</reference>
<accession>U4L5F9</accession>
<dbReference type="EMBL" id="HF935675">
    <property type="protein sequence ID" value="CCX12041.1"/>
    <property type="molecule type" value="Genomic_DNA"/>
</dbReference>
<keyword evidence="2" id="KW-1185">Reference proteome</keyword>
<gene>
    <name evidence="1" type="ORF">PCON_11635</name>
</gene>
<protein>
    <submittedName>
        <fullName evidence="1">Uncharacterized protein</fullName>
    </submittedName>
</protein>